<feature type="signal peptide" evidence="1">
    <location>
        <begin position="1"/>
        <end position="25"/>
    </location>
</feature>
<dbReference type="Gene3D" id="2.60.40.1180">
    <property type="entry name" value="Golgi alpha-mannosidase II"/>
    <property type="match status" value="1"/>
</dbReference>
<evidence type="ECO:0000313" key="3">
    <source>
        <dbReference type="EMBL" id="MBO8471161.1"/>
    </source>
</evidence>
<dbReference type="AlphaFoldDB" id="A0A9D9IGD2"/>
<dbReference type="InterPro" id="IPR025706">
    <property type="entry name" value="Endoa_GalNAc"/>
</dbReference>
<comment type="caution">
    <text evidence="3">The sequence shown here is derived from an EMBL/GenBank/DDBJ whole genome shotgun (WGS) entry which is preliminary data.</text>
</comment>
<dbReference type="PROSITE" id="PS51257">
    <property type="entry name" value="PROKAR_LIPOPROTEIN"/>
    <property type="match status" value="1"/>
</dbReference>
<dbReference type="EMBL" id="JADIMB010000072">
    <property type="protein sequence ID" value="MBO8471161.1"/>
    <property type="molecule type" value="Genomic_DNA"/>
</dbReference>
<dbReference type="Proteomes" id="UP000823603">
    <property type="component" value="Unassembled WGS sequence"/>
</dbReference>
<protein>
    <recommendedName>
        <fullName evidence="2">Endo-alpha-N-acetylgalactosaminidase domain-containing protein</fullName>
    </recommendedName>
</protein>
<accession>A0A9D9IGD2</accession>
<feature type="chain" id="PRO_5039309236" description="Endo-alpha-N-acetylgalactosaminidase domain-containing protein" evidence="1">
    <location>
        <begin position="26"/>
        <end position="494"/>
    </location>
</feature>
<reference evidence="3" key="2">
    <citation type="journal article" date="2021" name="PeerJ">
        <title>Extensive microbial diversity within the chicken gut microbiome revealed by metagenomics and culture.</title>
        <authorList>
            <person name="Gilroy R."/>
            <person name="Ravi A."/>
            <person name="Getino M."/>
            <person name="Pursley I."/>
            <person name="Horton D.L."/>
            <person name="Alikhan N.F."/>
            <person name="Baker D."/>
            <person name="Gharbi K."/>
            <person name="Hall N."/>
            <person name="Watson M."/>
            <person name="Adriaenssens E.M."/>
            <person name="Foster-Nyarko E."/>
            <person name="Jarju S."/>
            <person name="Secka A."/>
            <person name="Antonio M."/>
            <person name="Oren A."/>
            <person name="Chaudhuri R.R."/>
            <person name="La Ragione R."/>
            <person name="Hildebrand F."/>
            <person name="Pallen M.J."/>
        </authorList>
    </citation>
    <scope>NUCLEOTIDE SEQUENCE</scope>
    <source>
        <strain evidence="3">B2-22910</strain>
    </source>
</reference>
<sequence>MKYRIIGLISAAVCSLALFSSCSDGKMPEMEQVPELPDREDNISGEVYDYTVTMKPERPYMHDYDRTLMMKLFLARPDGQGGSKVGLTFADALDVIKGLDAITRGLPKIVYLVGWQYEGHDCKYPAFHEFNEALKRPEDATAQESFYWLQDEAAKYNTTVSVHVLVQDAYPNSPLWHEYVRNDFICLDATGAFITRGTFNGVPMYDINIVNEWKKGYLQDRLDDLAGLVRLDKVRTMHCDAFYARESPYHGVTVEQTEVVMRKMLRYMRDRGVDVTVEFLHNGQRSDPMIGLSPAVWWLDLTAEERAELPASLIAGGQEGKFNNLWEMETFLFGDNYHAESDFNFVDYSGNDMKSAWKKAKLGIATRTVPYMYFNRHNVEGYDAVNRTVTYSGGLVSDYGDLTVTHDGVLLRDHNNIFFPLVWITDHKEIMAYSQNGYSRRSWTLPADWNDVTAVNVRILTEEGPGTPERMEVVDRCIRLSLDANTMVSIQPAE</sequence>
<keyword evidence="1" id="KW-0732">Signal</keyword>
<gene>
    <name evidence="3" type="ORF">IAB82_05130</name>
</gene>
<evidence type="ECO:0000313" key="4">
    <source>
        <dbReference type="Proteomes" id="UP000823603"/>
    </source>
</evidence>
<dbReference type="GO" id="GO:0033926">
    <property type="term" value="F:endo-alpha-N-acetylgalactosaminidase activity"/>
    <property type="evidence" value="ECO:0007669"/>
    <property type="project" value="InterPro"/>
</dbReference>
<name>A0A9D9IGD2_9BACT</name>
<evidence type="ECO:0000256" key="1">
    <source>
        <dbReference type="SAM" id="SignalP"/>
    </source>
</evidence>
<dbReference type="InterPro" id="IPR013780">
    <property type="entry name" value="Glyco_hydro_b"/>
</dbReference>
<feature type="domain" description="Endo-alpha-N-acetylgalactosaminidase" evidence="2">
    <location>
        <begin position="86"/>
        <end position="284"/>
    </location>
</feature>
<reference evidence="3" key="1">
    <citation type="submission" date="2020-10" db="EMBL/GenBank/DDBJ databases">
        <authorList>
            <person name="Gilroy R."/>
        </authorList>
    </citation>
    <scope>NUCLEOTIDE SEQUENCE</scope>
    <source>
        <strain evidence="3">B2-22910</strain>
    </source>
</reference>
<organism evidence="3 4">
    <name type="scientific">Candidatus Cryptobacteroides faecavium</name>
    <dbReference type="NCBI Taxonomy" id="2840762"/>
    <lineage>
        <taxon>Bacteria</taxon>
        <taxon>Pseudomonadati</taxon>
        <taxon>Bacteroidota</taxon>
        <taxon>Bacteroidia</taxon>
        <taxon>Bacteroidales</taxon>
        <taxon>Candidatus Cryptobacteroides</taxon>
    </lineage>
</organism>
<dbReference type="Pfam" id="PF12905">
    <property type="entry name" value="Glyco_hydro_101"/>
    <property type="match status" value="1"/>
</dbReference>
<proteinExistence type="predicted"/>
<evidence type="ECO:0000259" key="2">
    <source>
        <dbReference type="Pfam" id="PF12905"/>
    </source>
</evidence>
<dbReference type="Gene3D" id="3.20.20.80">
    <property type="entry name" value="Glycosidases"/>
    <property type="match status" value="1"/>
</dbReference>